<feature type="domain" description="Xylose isomerase-like TIM barrel" evidence="1">
    <location>
        <begin position="23"/>
        <end position="222"/>
    </location>
</feature>
<reference evidence="3" key="1">
    <citation type="submission" date="2016-02" db="EMBL/GenBank/DDBJ databases">
        <authorList>
            <person name="Sanders J.G."/>
            <person name="Lin J.Y."/>
            <person name="Wertz J.T."/>
            <person name="Russell J.A."/>
            <person name="Moreau C.S."/>
            <person name="Powell S."/>
        </authorList>
    </citation>
    <scope>NUCLEOTIDE SEQUENCE [LARGE SCALE GENOMIC DNA]</scope>
    <source>
        <strain evidence="3">CAG34</strain>
    </source>
</reference>
<dbReference type="OrthoDB" id="9798407at2"/>
<dbReference type="EMBL" id="LSZQ01000009">
    <property type="protein sequence ID" value="KXU38115.1"/>
    <property type="molecule type" value="Genomic_DNA"/>
</dbReference>
<keyword evidence="3" id="KW-1185">Reference proteome</keyword>
<dbReference type="InterPro" id="IPR036237">
    <property type="entry name" value="Xyl_isomerase-like_sf"/>
</dbReference>
<sequence>MLLSMQLFSTHRFQNYVQFIKNLGEMGYDAVEGYPANFEDRHNIRAALDGAGMTMPTVHMGLPMLEDEFDTALGICRDLGVKTIYVPGYDTSKFKTVADWSAFARRLGEVGKRVQDAGFGYGWHNHTDEFKRLEDGRYIMEVLLDEAPNIEWQADIAWVDKGGADPLELTGKYSNRVTALHFRELTQHSESAGPLGRLLDWDAYFAPERNSKIKLIVVEHEAQPTAESLYRFAKELADTYKTIKTKS</sequence>
<dbReference type="PANTHER" id="PTHR12110">
    <property type="entry name" value="HYDROXYPYRUVATE ISOMERASE"/>
    <property type="match status" value="1"/>
</dbReference>
<organism evidence="2 3">
    <name type="scientific">Cephaloticoccus primus</name>
    <dbReference type="NCBI Taxonomy" id="1548207"/>
    <lineage>
        <taxon>Bacteria</taxon>
        <taxon>Pseudomonadati</taxon>
        <taxon>Verrucomicrobiota</taxon>
        <taxon>Opitutia</taxon>
        <taxon>Opitutales</taxon>
        <taxon>Opitutaceae</taxon>
        <taxon>Cephaloticoccus</taxon>
    </lineage>
</organism>
<evidence type="ECO:0000313" key="2">
    <source>
        <dbReference type="EMBL" id="KXU38115.1"/>
    </source>
</evidence>
<dbReference type="AlphaFoldDB" id="A0A139SU85"/>
<evidence type="ECO:0000259" key="1">
    <source>
        <dbReference type="Pfam" id="PF01261"/>
    </source>
</evidence>
<name>A0A139SU85_9BACT</name>
<proteinExistence type="predicted"/>
<dbReference type="Pfam" id="PF01261">
    <property type="entry name" value="AP_endonuc_2"/>
    <property type="match status" value="1"/>
</dbReference>
<comment type="caution">
    <text evidence="2">The sequence shown here is derived from an EMBL/GenBank/DDBJ whole genome shotgun (WGS) entry which is preliminary data.</text>
</comment>
<accession>A0A139SU85</accession>
<dbReference type="STRING" id="1548207.AXK11_01375"/>
<protein>
    <recommendedName>
        <fullName evidence="1">Xylose isomerase-like TIM barrel domain-containing protein</fullName>
    </recommendedName>
</protein>
<dbReference type="PANTHER" id="PTHR12110:SF41">
    <property type="entry name" value="INOSOSE DEHYDRATASE"/>
    <property type="match status" value="1"/>
</dbReference>
<dbReference type="InterPro" id="IPR013022">
    <property type="entry name" value="Xyl_isomerase-like_TIM-brl"/>
</dbReference>
<dbReference type="Gene3D" id="3.20.20.150">
    <property type="entry name" value="Divalent-metal-dependent TIM barrel enzymes"/>
    <property type="match status" value="1"/>
</dbReference>
<dbReference type="InterPro" id="IPR050312">
    <property type="entry name" value="IolE/XylAMocC-like"/>
</dbReference>
<evidence type="ECO:0000313" key="3">
    <source>
        <dbReference type="Proteomes" id="UP000070058"/>
    </source>
</evidence>
<dbReference type="Proteomes" id="UP000070058">
    <property type="component" value="Unassembled WGS sequence"/>
</dbReference>
<dbReference type="SUPFAM" id="SSF51658">
    <property type="entry name" value="Xylose isomerase-like"/>
    <property type="match status" value="1"/>
</dbReference>
<gene>
    <name evidence="2" type="ORF">AXK11_01375</name>
</gene>